<dbReference type="SMART" id="SM00053">
    <property type="entry name" value="DYNc"/>
    <property type="match status" value="1"/>
</dbReference>
<evidence type="ECO:0000313" key="4">
    <source>
        <dbReference type="Proteomes" id="UP000008867"/>
    </source>
</evidence>
<organism evidence="3 4">
    <name type="scientific">Sporisorium reilianum (strain SRZ2)</name>
    <name type="common">Maize head smut fungus</name>
    <dbReference type="NCBI Taxonomy" id="999809"/>
    <lineage>
        <taxon>Eukaryota</taxon>
        <taxon>Fungi</taxon>
        <taxon>Dikarya</taxon>
        <taxon>Basidiomycota</taxon>
        <taxon>Ustilaginomycotina</taxon>
        <taxon>Ustilaginomycetes</taxon>
        <taxon>Ustilaginales</taxon>
        <taxon>Ustilaginaceae</taxon>
        <taxon>Sporisorium</taxon>
    </lineage>
</organism>
<dbReference type="GO" id="GO:0005525">
    <property type="term" value="F:GTP binding"/>
    <property type="evidence" value="ECO:0007669"/>
    <property type="project" value="InterPro"/>
</dbReference>
<dbReference type="EMBL" id="FQ311431">
    <property type="protein sequence ID" value="CBQ68266.1"/>
    <property type="molecule type" value="Genomic_DNA"/>
</dbReference>
<dbReference type="GO" id="GO:0000266">
    <property type="term" value="P:mitochondrial fission"/>
    <property type="evidence" value="ECO:0007669"/>
    <property type="project" value="TreeGrafter"/>
</dbReference>
<dbReference type="AlphaFoldDB" id="E6ZM09"/>
<name>E6ZM09_SPORE</name>
<keyword evidence="4" id="KW-1185">Reference proteome</keyword>
<dbReference type="GO" id="GO:0006897">
    <property type="term" value="P:endocytosis"/>
    <property type="evidence" value="ECO:0007669"/>
    <property type="project" value="TreeGrafter"/>
</dbReference>
<dbReference type="InterPro" id="IPR022812">
    <property type="entry name" value="Dynamin"/>
</dbReference>
<dbReference type="SUPFAM" id="SSF52540">
    <property type="entry name" value="P-loop containing nucleoside triphosphate hydrolases"/>
    <property type="match status" value="1"/>
</dbReference>
<dbReference type="Gene3D" id="3.40.50.300">
    <property type="entry name" value="P-loop containing nucleotide triphosphate hydrolases"/>
    <property type="match status" value="1"/>
</dbReference>
<dbReference type="eggNOG" id="KOG0446">
    <property type="taxonomic scope" value="Eukaryota"/>
</dbReference>
<accession>E6ZM09</accession>
<feature type="compositionally biased region" description="Polar residues" evidence="1">
    <location>
        <begin position="1041"/>
        <end position="1057"/>
    </location>
</feature>
<reference evidence="3 4" key="1">
    <citation type="journal article" date="2010" name="Science">
        <title>Pathogenicity determinants in smut fungi revealed by genome comparison.</title>
        <authorList>
            <person name="Schirawski J."/>
            <person name="Mannhaupt G."/>
            <person name="Muench K."/>
            <person name="Brefort T."/>
            <person name="Schipper K."/>
            <person name="Doehlemann G."/>
            <person name="Di Stasio M."/>
            <person name="Roessel N."/>
            <person name="Mendoza-Mendoza A."/>
            <person name="Pester D."/>
            <person name="Mueller O."/>
            <person name="Winterberg B."/>
            <person name="Meyer E."/>
            <person name="Ghareeb H."/>
            <person name="Wollenberg T."/>
            <person name="Muensterkoetter M."/>
            <person name="Wong P."/>
            <person name="Walter M."/>
            <person name="Stukenbrock E."/>
            <person name="Gueldener U."/>
            <person name="Kahmann R."/>
        </authorList>
    </citation>
    <scope>NUCLEOTIDE SEQUENCE [LARGE SCALE GENOMIC DNA]</scope>
    <source>
        <strain evidence="4">SRZ2</strain>
    </source>
</reference>
<feature type="compositionally biased region" description="Low complexity" evidence="1">
    <location>
        <begin position="1016"/>
        <end position="1040"/>
    </location>
</feature>
<proteinExistence type="predicted"/>
<sequence>MDRLGQAQGAHASNTTMQASDYGAIVRRLTSLCQQIEALSVPIPPPDAMTTPAHLQVSSQRTASGIKLSFPRLVLVGGQSAGKSSLVESLAGISLPRSHGTCTRGPLDIVVTSATNDDAASADIDATSWSAVVSLVLPASRAGAGGGIVQFGDAIDHPSLVADRIRRASLAVLDLDHLPSLQPGSSVINDSPYLSMSSDELVDIEDDAEGKLPTFFPAGTRLFLSIRAPGAEPLRFTDLPGLIASGRPSDINATRNMIKREIKDDNVIIVFAASLANDLQNQGGFALAREVDPKGKRTVGVLTMPDRMVPSSGRQWARMINDSSPNSVQDGQAASASYYHLKHGWHVVRGAASNEDLDSIRDIEHRFFHGDVNDASSEWHLTASMLDSVGDDGNQDFVETRCGLDNLHHRLSQLLLQQIRSTLPGIVVSAAKLLEHVNIEHQAAVAAIKNDLGHKDGEAGVPAGADDIAQSFPTRRELFMRVDEIVKHFHILSHNINTELAPRLNYELLAIAPIYLPFTAAEARDLALTAAYRPRPWTFCSKLSNKAVGGASLDLQQQGGDDETVSFAVASTSGARAMLPKKKAITVDELIEELKRGPSFSHAVATTHIYEQAHSQLQAKFRSAVLNYAEVARKHLALLIKNAIPATLQSTYPQLVADLLAIANEFVQGRLSNEMHVLAEGAAQHSIYEYGTIGGVGGGGGGGGGAGSGLFDAMETDEAGDNEYTAWVADEQQTYLMLRMSLIAKEKADAGDRHFITNANKMIDFQYKAGLVSKHDFERLGYNTSGSGRPRASTAEPDEGSTVEATSPSTRSQVKGARKAPAKAPSPGPTTAVDGTASAPSTPTRKRTTTNSTLDDPPTTDVHAAPGVYSTPKLTVHRHLVLIAETMMRKQRWLYTALELMANLRGDFNFFSLLVADKAQGIPVWLMKGLYSHLAHTVSRTFGNDLADDEVYARYFYEADRPRRERIERAVRIKERRESVLGVVAELKALEEVLDRVVAEAVQKRVHHRTPTTPQRTAASASTKSSPSTPRTPTNKPRPASTTPTKRSGASTPTRITPQKRALQQHAEPTTPTKMRTTSAAAPTRSMAHMMGLSGGVVLAPNPLAYATDSNQGEQRTGAGAAWLDPQLEAHVISSDSEAGA</sequence>
<dbReference type="GO" id="GO:0016020">
    <property type="term" value="C:membrane"/>
    <property type="evidence" value="ECO:0007669"/>
    <property type="project" value="TreeGrafter"/>
</dbReference>
<feature type="region of interest" description="Disordered" evidence="1">
    <location>
        <begin position="782"/>
        <end position="867"/>
    </location>
</feature>
<dbReference type="Proteomes" id="UP000008867">
    <property type="component" value="Chromosome 10"/>
</dbReference>
<feature type="domain" description="Dynamin GTPase" evidence="2">
    <location>
        <begin position="47"/>
        <end position="366"/>
    </location>
</feature>
<protein>
    <recommendedName>
        <fullName evidence="2">Dynamin GTPase domain-containing protein</fullName>
    </recommendedName>
</protein>
<dbReference type="GO" id="GO:0016559">
    <property type="term" value="P:peroxisome fission"/>
    <property type="evidence" value="ECO:0007669"/>
    <property type="project" value="TreeGrafter"/>
</dbReference>
<evidence type="ECO:0000256" key="1">
    <source>
        <dbReference type="SAM" id="MobiDB-lite"/>
    </source>
</evidence>
<dbReference type="InterPro" id="IPR045063">
    <property type="entry name" value="Dynamin_N"/>
</dbReference>
<dbReference type="InterPro" id="IPR027417">
    <property type="entry name" value="P-loop_NTPase"/>
</dbReference>
<feature type="region of interest" description="Disordered" evidence="1">
    <location>
        <begin position="1004"/>
        <end position="1082"/>
    </location>
</feature>
<evidence type="ECO:0000313" key="3">
    <source>
        <dbReference type="EMBL" id="CBQ68266.1"/>
    </source>
</evidence>
<dbReference type="PANTHER" id="PTHR11566:SF21">
    <property type="entry name" value="DYNAMIN RELATED PROTEIN 1, ISOFORM A"/>
    <property type="match status" value="1"/>
</dbReference>
<evidence type="ECO:0000259" key="2">
    <source>
        <dbReference type="SMART" id="SM00053"/>
    </source>
</evidence>
<gene>
    <name evidence="3" type="ORF">sr14598</name>
</gene>
<dbReference type="Pfam" id="PF00350">
    <property type="entry name" value="Dynamin_N"/>
    <property type="match status" value="1"/>
</dbReference>
<dbReference type="GO" id="GO:0003924">
    <property type="term" value="F:GTPase activity"/>
    <property type="evidence" value="ECO:0007669"/>
    <property type="project" value="InterPro"/>
</dbReference>
<dbReference type="GO" id="GO:0048312">
    <property type="term" value="P:intracellular distribution of mitochondria"/>
    <property type="evidence" value="ECO:0007669"/>
    <property type="project" value="TreeGrafter"/>
</dbReference>
<dbReference type="GO" id="GO:0005874">
    <property type="term" value="C:microtubule"/>
    <property type="evidence" value="ECO:0007669"/>
    <property type="project" value="TreeGrafter"/>
</dbReference>
<dbReference type="GO" id="GO:0008017">
    <property type="term" value="F:microtubule binding"/>
    <property type="evidence" value="ECO:0007669"/>
    <property type="project" value="TreeGrafter"/>
</dbReference>
<dbReference type="InterPro" id="IPR001401">
    <property type="entry name" value="Dynamin_GTPase"/>
</dbReference>
<dbReference type="PRINTS" id="PR00195">
    <property type="entry name" value="DYNAMIN"/>
</dbReference>
<dbReference type="OrthoDB" id="5061070at2759"/>
<dbReference type="PANTHER" id="PTHR11566">
    <property type="entry name" value="DYNAMIN"/>
    <property type="match status" value="1"/>
</dbReference>
<feature type="compositionally biased region" description="Polar residues" evidence="1">
    <location>
        <begin position="803"/>
        <end position="813"/>
    </location>
</feature>
<feature type="compositionally biased region" description="Polar residues" evidence="1">
    <location>
        <begin position="1067"/>
        <end position="1081"/>
    </location>
</feature>
<dbReference type="HOGENOM" id="CLU_277744_0_0_1"/>
<dbReference type="GO" id="GO:0005739">
    <property type="term" value="C:mitochondrion"/>
    <property type="evidence" value="ECO:0007669"/>
    <property type="project" value="TreeGrafter"/>
</dbReference>
<dbReference type="VEuPathDB" id="FungiDB:sr14598"/>